<feature type="region of interest" description="Disordered" evidence="2">
    <location>
        <begin position="373"/>
        <end position="480"/>
    </location>
</feature>
<sequence>MPMLRGTMVAQKLFQANPSDIILATTPESACNYSRYIGEYYRDSLSPTCEEVVNQVTKETSSFVGKYDVTLDVCISSMLSQSLALSPQHVSERIDVCVEDETIDYLNRKDVQKALHAKLRGVSQWTVCSSTNERLDNVFVSVFIALRAAMCKGLCKFLRTHCEGETLAVADSRLGNAIKEKLIILGETLAVADSRLAHKLTHCTVRWLSPGIGLYMDLETENRLAALLMEEARRLRAEAEKEGVHAYLRQPNVRGRPNSRFLTATVLGVEQANRAVEVNEMWRAREKEMELDMKLKNRARNNDIHNNERSRGNSRKRVSSSSRHDEEDCTSSALRSASKLGHGAHACYSSEDGGLRDDEVEEFLLSRAKRGRGAIGSRMDEPGPYPSIDSDAGKTLVHPETREKEEWEHRILGPEKPSYIKLQESSDDEVHYTGISRKKRCSKEKRKKRSREERSERKKSREKKKSQHRRHKSRSRSDSD</sequence>
<keyword evidence="4" id="KW-1185">Reference proteome</keyword>
<evidence type="ECO:0000256" key="1">
    <source>
        <dbReference type="ARBA" id="ARBA00009431"/>
    </source>
</evidence>
<dbReference type="GO" id="GO:0004185">
    <property type="term" value="F:serine-type carboxypeptidase activity"/>
    <property type="evidence" value="ECO:0007669"/>
    <property type="project" value="InterPro"/>
</dbReference>
<dbReference type="GO" id="GO:0006508">
    <property type="term" value="P:proteolysis"/>
    <property type="evidence" value="ECO:0007669"/>
    <property type="project" value="InterPro"/>
</dbReference>
<dbReference type="AlphaFoldDB" id="A0A5P1EIV4"/>
<evidence type="ECO:0000313" key="4">
    <source>
        <dbReference type="Proteomes" id="UP000243459"/>
    </source>
</evidence>
<dbReference type="Proteomes" id="UP000243459">
    <property type="component" value="Chromosome 6"/>
</dbReference>
<comment type="similarity">
    <text evidence="1">Belongs to the peptidase S10 family.</text>
</comment>
<feature type="compositionally biased region" description="Basic residues" evidence="2">
    <location>
        <begin position="436"/>
        <end position="449"/>
    </location>
</feature>
<evidence type="ECO:0000256" key="2">
    <source>
        <dbReference type="SAM" id="MobiDB-lite"/>
    </source>
</evidence>
<dbReference type="Gene3D" id="6.10.250.940">
    <property type="match status" value="1"/>
</dbReference>
<dbReference type="Pfam" id="PF00450">
    <property type="entry name" value="Peptidase_S10"/>
    <property type="match status" value="1"/>
</dbReference>
<proteinExistence type="inferred from homology"/>
<protein>
    <submittedName>
        <fullName evidence="3">Uncharacterized protein</fullName>
    </submittedName>
</protein>
<reference evidence="4" key="1">
    <citation type="journal article" date="2017" name="Nat. Commun.">
        <title>The asparagus genome sheds light on the origin and evolution of a young Y chromosome.</title>
        <authorList>
            <person name="Harkess A."/>
            <person name="Zhou J."/>
            <person name="Xu C."/>
            <person name="Bowers J.E."/>
            <person name="Van der Hulst R."/>
            <person name="Ayyampalayam S."/>
            <person name="Mercati F."/>
            <person name="Riccardi P."/>
            <person name="McKain M.R."/>
            <person name="Kakrana A."/>
            <person name="Tang H."/>
            <person name="Ray J."/>
            <person name="Groenendijk J."/>
            <person name="Arikit S."/>
            <person name="Mathioni S.M."/>
            <person name="Nakano M."/>
            <person name="Shan H."/>
            <person name="Telgmann-Rauber A."/>
            <person name="Kanno A."/>
            <person name="Yue Z."/>
            <person name="Chen H."/>
            <person name="Li W."/>
            <person name="Chen Y."/>
            <person name="Xu X."/>
            <person name="Zhang Y."/>
            <person name="Luo S."/>
            <person name="Chen H."/>
            <person name="Gao J."/>
            <person name="Mao Z."/>
            <person name="Pires J.C."/>
            <person name="Luo M."/>
            <person name="Kudrna D."/>
            <person name="Wing R.A."/>
            <person name="Meyers B.C."/>
            <person name="Yi K."/>
            <person name="Kong H."/>
            <person name="Lavrijsen P."/>
            <person name="Sunseri F."/>
            <person name="Falavigna A."/>
            <person name="Ye Y."/>
            <person name="Leebens-Mack J.H."/>
            <person name="Chen G."/>
        </authorList>
    </citation>
    <scope>NUCLEOTIDE SEQUENCE [LARGE SCALE GENOMIC DNA]</scope>
    <source>
        <strain evidence="4">cv. DH0086</strain>
    </source>
</reference>
<accession>A0A5P1EIV4</accession>
<feature type="compositionally biased region" description="Basic and acidic residues" evidence="2">
    <location>
        <begin position="397"/>
        <end position="413"/>
    </location>
</feature>
<gene>
    <name evidence="3" type="ORF">A4U43_C06F2080</name>
</gene>
<dbReference type="EMBL" id="CM007386">
    <property type="protein sequence ID" value="ONK65895.1"/>
    <property type="molecule type" value="Genomic_DNA"/>
</dbReference>
<feature type="compositionally biased region" description="Basic residues" evidence="2">
    <location>
        <begin position="457"/>
        <end position="474"/>
    </location>
</feature>
<feature type="region of interest" description="Disordered" evidence="2">
    <location>
        <begin position="296"/>
        <end position="342"/>
    </location>
</feature>
<dbReference type="InterPro" id="IPR001563">
    <property type="entry name" value="Peptidase_S10"/>
</dbReference>
<evidence type="ECO:0000313" key="3">
    <source>
        <dbReference type="EMBL" id="ONK65895.1"/>
    </source>
</evidence>
<organism evidence="3 4">
    <name type="scientific">Asparagus officinalis</name>
    <name type="common">Garden asparagus</name>
    <dbReference type="NCBI Taxonomy" id="4686"/>
    <lineage>
        <taxon>Eukaryota</taxon>
        <taxon>Viridiplantae</taxon>
        <taxon>Streptophyta</taxon>
        <taxon>Embryophyta</taxon>
        <taxon>Tracheophyta</taxon>
        <taxon>Spermatophyta</taxon>
        <taxon>Magnoliopsida</taxon>
        <taxon>Liliopsida</taxon>
        <taxon>Asparagales</taxon>
        <taxon>Asparagaceae</taxon>
        <taxon>Asparagoideae</taxon>
        <taxon>Asparagus</taxon>
    </lineage>
</organism>
<dbReference type="SUPFAM" id="SSF53474">
    <property type="entry name" value="alpha/beta-Hydrolases"/>
    <property type="match status" value="1"/>
</dbReference>
<dbReference type="PANTHER" id="PTHR34684">
    <property type="entry name" value="OS08G0192200 PROTEIN"/>
    <property type="match status" value="1"/>
</dbReference>
<dbReference type="PANTHER" id="PTHR34684:SF1">
    <property type="entry name" value="OS08G0192200 PROTEIN"/>
    <property type="match status" value="1"/>
</dbReference>
<dbReference type="Gramene" id="ONK65895">
    <property type="protein sequence ID" value="ONK65895"/>
    <property type="gene ID" value="A4U43_C06F2080"/>
</dbReference>
<name>A0A5P1EIV4_ASPOF</name>
<dbReference type="InterPro" id="IPR029058">
    <property type="entry name" value="AB_hydrolase_fold"/>
</dbReference>
<feature type="compositionally biased region" description="Basic and acidic residues" evidence="2">
    <location>
        <begin position="296"/>
        <end position="311"/>
    </location>
</feature>